<evidence type="ECO:0000256" key="10">
    <source>
        <dbReference type="ARBA" id="ARBA00022917"/>
    </source>
</evidence>
<dbReference type="GO" id="GO:0004829">
    <property type="term" value="F:threonine-tRNA ligase activity"/>
    <property type="evidence" value="ECO:0007669"/>
    <property type="project" value="UniProtKB-UniRule"/>
</dbReference>
<dbReference type="SUPFAM" id="SSF55186">
    <property type="entry name" value="ThrRS/AlaRS common domain"/>
    <property type="match status" value="1"/>
</dbReference>
<dbReference type="EC" id="6.1.1.3" evidence="2 13"/>
<proteinExistence type="inferred from homology"/>
<gene>
    <name evidence="15" type="ORF">CO177_01355</name>
</gene>
<dbReference type="FunFam" id="3.30.930.10:FF:000002">
    <property type="entry name" value="Threonine--tRNA ligase"/>
    <property type="match status" value="1"/>
</dbReference>
<dbReference type="FunFam" id="3.40.50.800:FF:000001">
    <property type="entry name" value="Threonine--tRNA ligase"/>
    <property type="match status" value="1"/>
</dbReference>
<evidence type="ECO:0000256" key="9">
    <source>
        <dbReference type="ARBA" id="ARBA00022884"/>
    </source>
</evidence>
<feature type="domain" description="Aminoacyl-transfer RNA synthetases class-II family profile" evidence="14">
    <location>
        <begin position="193"/>
        <end position="497"/>
    </location>
</feature>
<dbReference type="Gene3D" id="3.30.980.10">
    <property type="entry name" value="Threonyl-trna Synthetase, Chain A, domain 2"/>
    <property type="match status" value="1"/>
</dbReference>
<dbReference type="Proteomes" id="UP000231634">
    <property type="component" value="Unassembled WGS sequence"/>
</dbReference>
<dbReference type="InterPro" id="IPR012947">
    <property type="entry name" value="tRNA_SAD"/>
</dbReference>
<dbReference type="InterPro" id="IPR045864">
    <property type="entry name" value="aa-tRNA-synth_II/BPL/LPL"/>
</dbReference>
<dbReference type="Pfam" id="PF07973">
    <property type="entry name" value="tRNA_SAD"/>
    <property type="match status" value="1"/>
</dbReference>
<evidence type="ECO:0000256" key="2">
    <source>
        <dbReference type="ARBA" id="ARBA00013163"/>
    </source>
</evidence>
<evidence type="ECO:0000256" key="1">
    <source>
        <dbReference type="ARBA" id="ARBA00008226"/>
    </source>
</evidence>
<keyword evidence="7" id="KW-0862">Zinc</keyword>
<feature type="non-terminal residue" evidence="15">
    <location>
        <position position="592"/>
    </location>
</feature>
<dbReference type="AlphaFoldDB" id="A0A2M7X642"/>
<dbReference type="InterPro" id="IPR002320">
    <property type="entry name" value="Thr-tRNA-ligase_IIa"/>
</dbReference>
<accession>A0A2M7X642</accession>
<dbReference type="PANTHER" id="PTHR11451">
    <property type="entry name" value="THREONINE-TRNA LIGASE"/>
    <property type="match status" value="1"/>
</dbReference>
<evidence type="ECO:0000256" key="13">
    <source>
        <dbReference type="NCBIfam" id="TIGR00418"/>
    </source>
</evidence>
<dbReference type="SUPFAM" id="SSF52954">
    <property type="entry name" value="Class II aaRS ABD-related"/>
    <property type="match status" value="1"/>
</dbReference>
<dbReference type="SMART" id="SM00863">
    <property type="entry name" value="tRNA_SAD"/>
    <property type="match status" value="1"/>
</dbReference>
<protein>
    <recommendedName>
        <fullName evidence="2 13">Threonine--tRNA ligase</fullName>
        <ecNumber evidence="2 13">6.1.1.3</ecNumber>
    </recommendedName>
</protein>
<dbReference type="SUPFAM" id="SSF55681">
    <property type="entry name" value="Class II aaRS and biotin synthetases"/>
    <property type="match status" value="1"/>
</dbReference>
<evidence type="ECO:0000256" key="8">
    <source>
        <dbReference type="ARBA" id="ARBA00022840"/>
    </source>
</evidence>
<dbReference type="HAMAP" id="MF_00184">
    <property type="entry name" value="Thr_tRNA_synth"/>
    <property type="match status" value="1"/>
</dbReference>
<evidence type="ECO:0000256" key="11">
    <source>
        <dbReference type="ARBA" id="ARBA00023146"/>
    </source>
</evidence>
<dbReference type="InterPro" id="IPR004154">
    <property type="entry name" value="Anticodon-bd"/>
</dbReference>
<evidence type="ECO:0000313" key="16">
    <source>
        <dbReference type="Proteomes" id="UP000231634"/>
    </source>
</evidence>
<dbReference type="InterPro" id="IPR036621">
    <property type="entry name" value="Anticodon-bd_dom_sf"/>
</dbReference>
<dbReference type="GO" id="GO:0006435">
    <property type="term" value="P:threonyl-tRNA aminoacylation"/>
    <property type="evidence" value="ECO:0007669"/>
    <property type="project" value="UniProtKB-UniRule"/>
</dbReference>
<dbReference type="GO" id="GO:0005524">
    <property type="term" value="F:ATP binding"/>
    <property type="evidence" value="ECO:0007669"/>
    <property type="project" value="UniProtKB-KW"/>
</dbReference>
<dbReference type="PRINTS" id="PR01047">
    <property type="entry name" value="TRNASYNTHTHR"/>
</dbReference>
<dbReference type="InterPro" id="IPR033728">
    <property type="entry name" value="ThrRS_core"/>
</dbReference>
<sequence>MDNKNLEKIRHSLAHLMAMAILEKFPNAKLGIGPTIENGFYYDFGGISISPEDLPKLEKRIRELIKQNLKFKKEIITSTEAKKLFKNQPYKLELIKEIQKTKKPILIYKTFGNKSIIHNSQFIIPFIDLCAGPHIKSTKEINPDAFKLTKIAGAYWQRSEKNQMLTRIYGVAFETKKELEDYLKKMELAEKCDHRNIGEKLGLFMVDEQIGKGLPLWLPKGYAIRKKLEDYIYEIEKENGYLHVLTPQIAKEDLYKKSGHLAHYKDDMYAPITIDNEKYYLRPMNCPHHHSIYKHGKRSYRELPLRIAEFGTVYRYERSGVLSGLIRVRGFTQNDAHIYATEENLEKEIISILDLHKKVFDDFGIKNYWYRLSLPNFKNPRTKTKFGAGHSKEKEIWKRGENVLKKSLQNMGHKFVEAIGEATFYGPKIDIQMKDLYGKEDTIATIQVDYYSAPKFNLSYIAQDGKEKPAIVIHRAIFGSFDRFFAFLIEKTCGALPLWLAPVQVKILAISEKQNDYAEKILKELKDNGIDVELAPSDETLGKRIREAEMQKIPYILIIGDKESQNNSVNIRHYKRGQEGEIKIEKLIEKIK</sequence>
<keyword evidence="11" id="KW-0030">Aminoacyl-tRNA synthetase</keyword>
<dbReference type="Gene3D" id="3.40.50.800">
    <property type="entry name" value="Anticodon-binding domain"/>
    <property type="match status" value="1"/>
</dbReference>
<comment type="caution">
    <text evidence="15">The sequence shown here is derived from an EMBL/GenBank/DDBJ whole genome shotgun (WGS) entry which is preliminary data.</text>
</comment>
<comment type="similarity">
    <text evidence="1">Belongs to the class-II aminoacyl-tRNA synthetase family.</text>
</comment>
<dbReference type="Gene3D" id="3.30.930.10">
    <property type="entry name" value="Bira Bifunctional Protein, Domain 2"/>
    <property type="match status" value="1"/>
</dbReference>
<dbReference type="Pfam" id="PF00587">
    <property type="entry name" value="tRNA-synt_2b"/>
    <property type="match status" value="1"/>
</dbReference>
<keyword evidence="5" id="KW-0479">Metal-binding</keyword>
<keyword evidence="6" id="KW-0547">Nucleotide-binding</keyword>
<evidence type="ECO:0000256" key="4">
    <source>
        <dbReference type="ARBA" id="ARBA00022598"/>
    </source>
</evidence>
<dbReference type="PANTHER" id="PTHR11451:SF56">
    <property type="entry name" value="THREONINE--TRNA LIGASE 1"/>
    <property type="match status" value="1"/>
</dbReference>
<dbReference type="PROSITE" id="PS50862">
    <property type="entry name" value="AA_TRNA_LIGASE_II"/>
    <property type="match status" value="1"/>
</dbReference>
<evidence type="ECO:0000256" key="7">
    <source>
        <dbReference type="ARBA" id="ARBA00022833"/>
    </source>
</evidence>
<reference evidence="16" key="1">
    <citation type="submission" date="2017-09" db="EMBL/GenBank/DDBJ databases">
        <title>Depth-based differentiation of microbial function through sediment-hosted aquifers and enrichment of novel symbionts in the deep terrestrial subsurface.</title>
        <authorList>
            <person name="Probst A.J."/>
            <person name="Ladd B."/>
            <person name="Jarett J.K."/>
            <person name="Geller-Mcgrath D.E."/>
            <person name="Sieber C.M.K."/>
            <person name="Emerson J.B."/>
            <person name="Anantharaman K."/>
            <person name="Thomas B.C."/>
            <person name="Malmstrom R."/>
            <person name="Stieglmeier M."/>
            <person name="Klingl A."/>
            <person name="Woyke T."/>
            <person name="Ryan C.M."/>
            <person name="Banfield J.F."/>
        </authorList>
    </citation>
    <scope>NUCLEOTIDE SEQUENCE [LARGE SCALE GENOMIC DNA]</scope>
</reference>
<dbReference type="GO" id="GO:0005737">
    <property type="term" value="C:cytoplasm"/>
    <property type="evidence" value="ECO:0007669"/>
    <property type="project" value="UniProtKB-UniRule"/>
</dbReference>
<evidence type="ECO:0000256" key="5">
    <source>
        <dbReference type="ARBA" id="ARBA00022723"/>
    </source>
</evidence>
<dbReference type="InterPro" id="IPR047246">
    <property type="entry name" value="ThrRS_anticodon"/>
</dbReference>
<evidence type="ECO:0000256" key="12">
    <source>
        <dbReference type="ARBA" id="ARBA00049515"/>
    </source>
</evidence>
<evidence type="ECO:0000256" key="6">
    <source>
        <dbReference type="ARBA" id="ARBA00022741"/>
    </source>
</evidence>
<dbReference type="Gene3D" id="3.30.54.20">
    <property type="match status" value="1"/>
</dbReference>
<comment type="catalytic activity">
    <reaction evidence="12">
        <text>tRNA(Thr) + L-threonine + ATP = L-threonyl-tRNA(Thr) + AMP + diphosphate + H(+)</text>
        <dbReference type="Rhea" id="RHEA:24624"/>
        <dbReference type="Rhea" id="RHEA-COMP:9670"/>
        <dbReference type="Rhea" id="RHEA-COMP:9704"/>
        <dbReference type="ChEBI" id="CHEBI:15378"/>
        <dbReference type="ChEBI" id="CHEBI:30616"/>
        <dbReference type="ChEBI" id="CHEBI:33019"/>
        <dbReference type="ChEBI" id="CHEBI:57926"/>
        <dbReference type="ChEBI" id="CHEBI:78442"/>
        <dbReference type="ChEBI" id="CHEBI:78534"/>
        <dbReference type="ChEBI" id="CHEBI:456215"/>
        <dbReference type="EC" id="6.1.1.3"/>
    </reaction>
</comment>
<dbReference type="InterPro" id="IPR018163">
    <property type="entry name" value="Thr/Ala-tRNA-synth_IIc_edit"/>
</dbReference>
<dbReference type="GO" id="GO:0000049">
    <property type="term" value="F:tRNA binding"/>
    <property type="evidence" value="ECO:0007669"/>
    <property type="project" value="UniProtKB-KW"/>
</dbReference>
<keyword evidence="3" id="KW-0820">tRNA-binding</keyword>
<name>A0A2M7X642_9BACT</name>
<evidence type="ECO:0000256" key="3">
    <source>
        <dbReference type="ARBA" id="ARBA00022555"/>
    </source>
</evidence>
<keyword evidence="4 15" id="KW-0436">Ligase</keyword>
<evidence type="ECO:0000313" key="15">
    <source>
        <dbReference type="EMBL" id="PJA41608.1"/>
    </source>
</evidence>
<keyword evidence="10" id="KW-0648">Protein biosynthesis</keyword>
<dbReference type="CDD" id="cd00771">
    <property type="entry name" value="ThrRS_core"/>
    <property type="match status" value="1"/>
</dbReference>
<organism evidence="15 16">
    <name type="scientific">Candidatus Wolfebacteria bacterium CG_4_9_14_3_um_filter_37_9</name>
    <dbReference type="NCBI Taxonomy" id="1975065"/>
    <lineage>
        <taxon>Bacteria</taxon>
        <taxon>Candidatus Wolfeibacteriota</taxon>
    </lineage>
</organism>
<dbReference type="Pfam" id="PF03129">
    <property type="entry name" value="HGTP_anticodon"/>
    <property type="match status" value="1"/>
</dbReference>
<dbReference type="InterPro" id="IPR002314">
    <property type="entry name" value="aa-tRNA-synt_IIb"/>
</dbReference>
<dbReference type="EMBL" id="PFWX01000035">
    <property type="protein sequence ID" value="PJA41608.1"/>
    <property type="molecule type" value="Genomic_DNA"/>
</dbReference>
<dbReference type="NCBIfam" id="TIGR00418">
    <property type="entry name" value="thrS"/>
    <property type="match status" value="1"/>
</dbReference>
<dbReference type="CDD" id="cd00860">
    <property type="entry name" value="ThrRS_anticodon"/>
    <property type="match status" value="1"/>
</dbReference>
<dbReference type="InterPro" id="IPR006195">
    <property type="entry name" value="aa-tRNA-synth_II"/>
</dbReference>
<keyword evidence="8" id="KW-0067">ATP-binding</keyword>
<evidence type="ECO:0000259" key="14">
    <source>
        <dbReference type="PROSITE" id="PS50862"/>
    </source>
</evidence>
<dbReference type="GO" id="GO:0046872">
    <property type="term" value="F:metal ion binding"/>
    <property type="evidence" value="ECO:0007669"/>
    <property type="project" value="UniProtKB-KW"/>
</dbReference>
<keyword evidence="9" id="KW-0694">RNA-binding</keyword>